<dbReference type="GO" id="GO:0006412">
    <property type="term" value="P:translation"/>
    <property type="evidence" value="ECO:0007669"/>
    <property type="project" value="InterPro"/>
</dbReference>
<accession>A0AAD4S0C5</accession>
<organism evidence="1 2">
    <name type="scientific">Papaver atlanticum</name>
    <dbReference type="NCBI Taxonomy" id="357466"/>
    <lineage>
        <taxon>Eukaryota</taxon>
        <taxon>Viridiplantae</taxon>
        <taxon>Streptophyta</taxon>
        <taxon>Embryophyta</taxon>
        <taxon>Tracheophyta</taxon>
        <taxon>Spermatophyta</taxon>
        <taxon>Magnoliopsida</taxon>
        <taxon>Ranunculales</taxon>
        <taxon>Papaveraceae</taxon>
        <taxon>Papaveroideae</taxon>
        <taxon>Papaver</taxon>
    </lineage>
</organism>
<keyword evidence="2" id="KW-1185">Reference proteome</keyword>
<proteinExistence type="predicted"/>
<evidence type="ECO:0000313" key="1">
    <source>
        <dbReference type="EMBL" id="KAI3850736.1"/>
    </source>
</evidence>
<protein>
    <submittedName>
        <fullName evidence="1">Uncharacterized protein</fullName>
    </submittedName>
</protein>
<dbReference type="InterPro" id="IPR002672">
    <property type="entry name" value="Ribosomal_eL28"/>
</dbReference>
<dbReference type="Gene3D" id="3.30.390.110">
    <property type="match status" value="1"/>
</dbReference>
<sequence length="128" mass="15020">MYCPQFLEIFKNPHVYNLSFNNAFPMVSFSSQYTENAFVLRSKEVHKTVMKKEFSGMAKAAANQVADYFYRWDLKSTVLARLSSVHRSLKVAKSGVKKMNRQTSKKSNWVKDAAVDLFFLFYRRHQNF</sequence>
<dbReference type="GO" id="GO:0005840">
    <property type="term" value="C:ribosome"/>
    <property type="evidence" value="ECO:0007669"/>
    <property type="project" value="InterPro"/>
</dbReference>
<gene>
    <name evidence="1" type="ORF">MKW98_030796</name>
</gene>
<dbReference type="PANTHER" id="PTHR10544">
    <property type="entry name" value="60S RIBOSOMAL PROTEIN L28"/>
    <property type="match status" value="1"/>
</dbReference>
<evidence type="ECO:0000313" key="2">
    <source>
        <dbReference type="Proteomes" id="UP001202328"/>
    </source>
</evidence>
<dbReference type="EMBL" id="JAJJMB010015994">
    <property type="protein sequence ID" value="KAI3850736.1"/>
    <property type="molecule type" value="Genomic_DNA"/>
</dbReference>
<dbReference type="AlphaFoldDB" id="A0AAD4S0C5"/>
<name>A0AAD4S0C5_9MAGN</name>
<dbReference type="GO" id="GO:0003735">
    <property type="term" value="F:structural constituent of ribosome"/>
    <property type="evidence" value="ECO:0007669"/>
    <property type="project" value="InterPro"/>
</dbReference>
<comment type="caution">
    <text evidence="1">The sequence shown here is derived from an EMBL/GenBank/DDBJ whole genome shotgun (WGS) entry which is preliminary data.</text>
</comment>
<reference evidence="1" key="1">
    <citation type="submission" date="2022-04" db="EMBL/GenBank/DDBJ databases">
        <title>A functionally conserved STORR gene fusion in Papaver species that diverged 16.8 million years ago.</title>
        <authorList>
            <person name="Catania T."/>
        </authorList>
    </citation>
    <scope>NUCLEOTIDE SEQUENCE</scope>
    <source>
        <strain evidence="1">S-188037</strain>
    </source>
</reference>
<dbReference type="Proteomes" id="UP001202328">
    <property type="component" value="Unassembled WGS sequence"/>
</dbReference>